<accession>A0A0S3QTT2</accession>
<keyword evidence="5 6" id="KW-0472">Membrane</keyword>
<feature type="transmembrane region" description="Helical" evidence="6">
    <location>
        <begin position="36"/>
        <end position="53"/>
    </location>
</feature>
<protein>
    <recommendedName>
        <fullName evidence="9">Flippase-like domain-containing protein</fullName>
    </recommendedName>
</protein>
<evidence type="ECO:0000313" key="8">
    <source>
        <dbReference type="Proteomes" id="UP000063234"/>
    </source>
</evidence>
<dbReference type="EMBL" id="AP013035">
    <property type="protein sequence ID" value="BAT71746.1"/>
    <property type="molecule type" value="Genomic_DNA"/>
</dbReference>
<comment type="subcellular location">
    <subcellularLocation>
        <location evidence="1">Cell membrane</location>
        <topology evidence="1">Multi-pass membrane protein</topology>
    </subcellularLocation>
</comment>
<keyword evidence="8" id="KW-1185">Reference proteome</keyword>
<dbReference type="GO" id="GO:0005886">
    <property type="term" value="C:plasma membrane"/>
    <property type="evidence" value="ECO:0007669"/>
    <property type="project" value="UniProtKB-SubCell"/>
</dbReference>
<keyword evidence="3 6" id="KW-0812">Transmembrane</keyword>
<evidence type="ECO:0000256" key="4">
    <source>
        <dbReference type="ARBA" id="ARBA00022989"/>
    </source>
</evidence>
<feature type="transmembrane region" description="Helical" evidence="6">
    <location>
        <begin position="272"/>
        <end position="292"/>
    </location>
</feature>
<dbReference type="OrthoDB" id="421014at2"/>
<gene>
    <name evidence="7" type="ORF">TST_0946</name>
</gene>
<keyword evidence="2" id="KW-1003">Cell membrane</keyword>
<reference evidence="8" key="1">
    <citation type="journal article" date="2018" name="Science">
        <title>A primordial and reversible TCA cycle in a facultatively chemolithoautotrophic thermophile.</title>
        <authorList>
            <person name="Nunoura T."/>
            <person name="Chikaraishi Y."/>
            <person name="Izaki R."/>
            <person name="Suwa T."/>
            <person name="Sato T."/>
            <person name="Harada T."/>
            <person name="Mori K."/>
            <person name="Kato Y."/>
            <person name="Miyazaki M."/>
            <person name="Shimamura S."/>
            <person name="Yanagawa K."/>
            <person name="Shuto A."/>
            <person name="Ohkouchi N."/>
            <person name="Fujita N."/>
            <person name="Takaki Y."/>
            <person name="Atomi H."/>
            <person name="Takai K."/>
        </authorList>
    </citation>
    <scope>NUCLEOTIDE SEQUENCE [LARGE SCALE GENOMIC DNA]</scope>
    <source>
        <strain evidence="8">DSM 17441 / JCM 13301 / NBRC 103674 / ABI70S6</strain>
    </source>
</reference>
<dbReference type="InterPro" id="IPR022791">
    <property type="entry name" value="L-PG_synthase/AglD"/>
</dbReference>
<evidence type="ECO:0000256" key="6">
    <source>
        <dbReference type="SAM" id="Phobius"/>
    </source>
</evidence>
<dbReference type="STRING" id="1298851.TST_0946"/>
<feature type="transmembrane region" description="Helical" evidence="6">
    <location>
        <begin position="135"/>
        <end position="157"/>
    </location>
</feature>
<evidence type="ECO:0000313" key="7">
    <source>
        <dbReference type="EMBL" id="BAT71746.1"/>
    </source>
</evidence>
<sequence length="298" mass="33410">MKRGIIVITILFLALILINIDWNIVANFLKKAPLKIIILAYITYLFSFAARAYRWMLMLGRKDFGHLFSIVAIHTLSNNIYPARTGELSFIYLLGKEHSKGSLASTLLVARLADIICIALFFTVSALYVSGIGNFTLYGPLVVILLCVLSFAFLYALNKISTAKLPQKLSKFIEDLKDGLLVQKGKYPKVFFSSMLVWGVKYVAFFFLTKAIMLTINMDITFWKSVFGVSFSELTTVLPIHSFGGLGTFEAGWTGAYMIMGYSKSIAVTTGFTFHITLLLFSTLTGLPFLIFHDKIYK</sequence>
<feature type="transmembrane region" description="Helical" evidence="6">
    <location>
        <begin position="236"/>
        <end position="260"/>
    </location>
</feature>
<keyword evidence="4 6" id="KW-1133">Transmembrane helix</keyword>
<dbReference type="AlphaFoldDB" id="A0A0S3QTT2"/>
<dbReference type="PANTHER" id="PTHR39087">
    <property type="entry name" value="UPF0104 MEMBRANE PROTEIN MJ1595"/>
    <property type="match status" value="1"/>
</dbReference>
<evidence type="ECO:0000256" key="3">
    <source>
        <dbReference type="ARBA" id="ARBA00022692"/>
    </source>
</evidence>
<name>A0A0S3QTT2_THET7</name>
<dbReference type="RefSeq" id="WP_068549741.1">
    <property type="nucleotide sequence ID" value="NZ_AP013035.1"/>
</dbReference>
<proteinExistence type="predicted"/>
<evidence type="ECO:0000256" key="1">
    <source>
        <dbReference type="ARBA" id="ARBA00004651"/>
    </source>
</evidence>
<evidence type="ECO:0000256" key="5">
    <source>
        <dbReference type="ARBA" id="ARBA00023136"/>
    </source>
</evidence>
<evidence type="ECO:0000256" key="2">
    <source>
        <dbReference type="ARBA" id="ARBA00022475"/>
    </source>
</evidence>
<dbReference type="Pfam" id="PF03706">
    <property type="entry name" value="LPG_synthase_TM"/>
    <property type="match status" value="1"/>
</dbReference>
<dbReference type="Proteomes" id="UP000063234">
    <property type="component" value="Chromosome"/>
</dbReference>
<organism evidence="7 8">
    <name type="scientific">Thermosulfidibacter takaii (strain DSM 17441 / JCM 13301 / NBRC 103674 / ABI70S6)</name>
    <dbReference type="NCBI Taxonomy" id="1298851"/>
    <lineage>
        <taxon>Bacteria</taxon>
        <taxon>Pseudomonadati</taxon>
        <taxon>Thermosulfidibacterota</taxon>
        <taxon>Thermosulfidibacteria</taxon>
        <taxon>Thermosulfidibacterales</taxon>
        <taxon>Thermosulfidibacteraceae</taxon>
    </lineage>
</organism>
<dbReference type="KEGG" id="ttk:TST_0946"/>
<evidence type="ECO:0008006" key="9">
    <source>
        <dbReference type="Google" id="ProtNLM"/>
    </source>
</evidence>
<feature type="transmembrane region" description="Helical" evidence="6">
    <location>
        <begin position="190"/>
        <end position="216"/>
    </location>
</feature>
<dbReference type="PANTHER" id="PTHR39087:SF2">
    <property type="entry name" value="UPF0104 MEMBRANE PROTEIN MJ1595"/>
    <property type="match status" value="1"/>
</dbReference>
<feature type="transmembrane region" description="Helical" evidence="6">
    <location>
        <begin position="108"/>
        <end position="129"/>
    </location>
</feature>